<dbReference type="EMBL" id="ABXH02000005">
    <property type="protein sequence ID" value="EEP44853.1"/>
    <property type="molecule type" value="Genomic_DNA"/>
</dbReference>
<dbReference type="AlphaFoldDB" id="C4F8I1"/>
<protein>
    <recommendedName>
        <fullName evidence="4">TMP repeat protein</fullName>
    </recommendedName>
</protein>
<evidence type="ECO:0000313" key="3">
    <source>
        <dbReference type="Proteomes" id="UP000003295"/>
    </source>
</evidence>
<keyword evidence="1" id="KW-1133">Transmembrane helix</keyword>
<sequence>MADVGSAYVTLMPSMRGFANDIKAQFGQAGNEGGKSFGSGLTAGIIGGSGAAKSALSSIGGAAATAGKLAVAGLGAVTGAVTAVGGAALGAYADYEQLSGGVETLFGSSASTLKGYADEAYRTAGMSANQYMTQATSFAASLVQSVGGDTAKAAEYANMAMVDMSDNVNKMGSDMQSVQDAYQGFAKQNFTMLDNLKLGYGGTKEEMQRLIADANKLRSEQGKTADLTIESYADIVEAIHTVQEEMGITGTTAKEASTTISGSIGMAKAAWTNFLTGLGRDDVDFSQLTNQLLESIGAVAKNVAPRVAIIGKSIIQAFPSVLSGLGSVLAPIVSEALATAWNIAVQGVSGLGISLPPVDASQFMAAFRLVGAFVSTVIGGIKGAISTISSAFAPAAAAIQSAMAPVIGQVASVLMPALTALGAALGNLAVAVLPVISAAIQAIAPIIASIIGHVVSLGSAIANAVTPVIIAMANVVQATLPVIQGLFQTFGDYIRGIIDAVFPHIEAIVTTAMNVISSVISTVLAFISGDWSGVWNGIFNILDSIWSGMVSIVQTYIGLVSGAIDSALGFIQGVWNAAWSALGNFLDSAWNGIVSAVSGGSEQVMSVLGNLPSKIIGIFAGAGSWLIDSGRALLKGFADGVMGAVGWVGDQISGALGKIRGLFPFSPAKEGPFSGRGYTTYSGKALMRDWARGMASEESAVRKTVKSALGGASAMLSAGVSVSGAPASAATGGNVYITVDGRQVDADQRIRRAVEVIVSAADRASSSRKGW</sequence>
<dbReference type="eggNOG" id="COG5412">
    <property type="taxonomic scope" value="Bacteria"/>
</dbReference>
<feature type="transmembrane region" description="Helical" evidence="1">
    <location>
        <begin position="533"/>
        <end position="553"/>
    </location>
</feature>
<name>C4F8I1_9ACTN</name>
<organism evidence="2 3">
    <name type="scientific">Collinsella intestinalis DSM 13280</name>
    <dbReference type="NCBI Taxonomy" id="521003"/>
    <lineage>
        <taxon>Bacteria</taxon>
        <taxon>Bacillati</taxon>
        <taxon>Actinomycetota</taxon>
        <taxon>Coriobacteriia</taxon>
        <taxon>Coriobacteriales</taxon>
        <taxon>Coriobacteriaceae</taxon>
        <taxon>Collinsella</taxon>
    </lineage>
</organism>
<evidence type="ECO:0008006" key="4">
    <source>
        <dbReference type="Google" id="ProtNLM"/>
    </source>
</evidence>
<dbReference type="HOGENOM" id="CLU_009524_1_0_11"/>
<accession>C4F8I1</accession>
<feature type="transmembrane region" description="Helical" evidence="1">
    <location>
        <begin position="507"/>
        <end position="527"/>
    </location>
</feature>
<evidence type="ECO:0000256" key="1">
    <source>
        <dbReference type="SAM" id="Phobius"/>
    </source>
</evidence>
<keyword evidence="1" id="KW-0472">Membrane</keyword>
<feature type="transmembrane region" description="Helical" evidence="1">
    <location>
        <begin position="468"/>
        <end position="487"/>
    </location>
</feature>
<proteinExistence type="predicted"/>
<gene>
    <name evidence="2" type="ORF">COLINT_02352</name>
</gene>
<feature type="transmembrane region" description="Helical" evidence="1">
    <location>
        <begin position="363"/>
        <end position="381"/>
    </location>
</feature>
<dbReference type="Proteomes" id="UP000003295">
    <property type="component" value="Unassembled WGS sequence"/>
</dbReference>
<dbReference type="STRING" id="521003.COLINT_02352"/>
<dbReference type="RefSeq" id="WP_006722596.1">
    <property type="nucleotide sequence ID" value="NZ_GG692710.1"/>
</dbReference>
<keyword evidence="1" id="KW-0812">Transmembrane</keyword>
<feature type="transmembrane region" description="Helical" evidence="1">
    <location>
        <begin position="413"/>
        <end position="436"/>
    </location>
</feature>
<evidence type="ECO:0000313" key="2">
    <source>
        <dbReference type="EMBL" id="EEP44853.1"/>
    </source>
</evidence>
<reference evidence="2 3" key="1">
    <citation type="submission" date="2009-04" db="EMBL/GenBank/DDBJ databases">
        <authorList>
            <person name="Weinstock G."/>
            <person name="Sodergren E."/>
            <person name="Clifton S."/>
            <person name="Fulton L."/>
            <person name="Fulton B."/>
            <person name="Courtney L."/>
            <person name="Fronick C."/>
            <person name="Harrison M."/>
            <person name="Strong C."/>
            <person name="Farmer C."/>
            <person name="Delahaunty K."/>
            <person name="Markovic C."/>
            <person name="Hall O."/>
            <person name="Minx P."/>
            <person name="Tomlinson C."/>
            <person name="Mitreva M."/>
            <person name="Nelson J."/>
            <person name="Hou S."/>
            <person name="Wollam A."/>
            <person name="Pepin K.H."/>
            <person name="Johnson M."/>
            <person name="Bhonagiri V."/>
            <person name="Nash W.E."/>
            <person name="Warren W."/>
            <person name="Chinwalla A."/>
            <person name="Mardis E.R."/>
            <person name="Wilson R.K."/>
        </authorList>
    </citation>
    <scope>NUCLEOTIDE SEQUENCE [LARGE SCALE GENOMIC DNA]</scope>
    <source>
        <strain evidence="2 3">DSM 13280</strain>
    </source>
</reference>
<feature type="transmembrane region" description="Helical" evidence="1">
    <location>
        <begin position="443"/>
        <end position="462"/>
    </location>
</feature>
<comment type="caution">
    <text evidence="2">The sequence shown here is derived from an EMBL/GenBank/DDBJ whole genome shotgun (WGS) entry which is preliminary data.</text>
</comment>